<proteinExistence type="predicted"/>
<accession>A0A1L9T431</accession>
<evidence type="ECO:0000313" key="3">
    <source>
        <dbReference type="Proteomes" id="UP000184356"/>
    </source>
</evidence>
<reference evidence="3" key="1">
    <citation type="journal article" date="2017" name="Genome Biol.">
        <title>Comparative genomics reveals high biological diversity and specific adaptations in the industrially and medically important fungal genus Aspergillus.</title>
        <authorList>
            <person name="de Vries R.P."/>
            <person name="Riley R."/>
            <person name="Wiebenga A."/>
            <person name="Aguilar-Osorio G."/>
            <person name="Amillis S."/>
            <person name="Uchima C.A."/>
            <person name="Anderluh G."/>
            <person name="Asadollahi M."/>
            <person name="Askin M."/>
            <person name="Barry K."/>
            <person name="Battaglia E."/>
            <person name="Bayram O."/>
            <person name="Benocci T."/>
            <person name="Braus-Stromeyer S.A."/>
            <person name="Caldana C."/>
            <person name="Canovas D."/>
            <person name="Cerqueira G.C."/>
            <person name="Chen F."/>
            <person name="Chen W."/>
            <person name="Choi C."/>
            <person name="Clum A."/>
            <person name="Dos Santos R.A."/>
            <person name="Damasio A.R."/>
            <person name="Diallinas G."/>
            <person name="Emri T."/>
            <person name="Fekete E."/>
            <person name="Flipphi M."/>
            <person name="Freyberg S."/>
            <person name="Gallo A."/>
            <person name="Gournas C."/>
            <person name="Habgood R."/>
            <person name="Hainaut M."/>
            <person name="Harispe M.L."/>
            <person name="Henrissat B."/>
            <person name="Hilden K.S."/>
            <person name="Hope R."/>
            <person name="Hossain A."/>
            <person name="Karabika E."/>
            <person name="Karaffa L."/>
            <person name="Karanyi Z."/>
            <person name="Krasevec N."/>
            <person name="Kuo A."/>
            <person name="Kusch H."/>
            <person name="LaButti K."/>
            <person name="Lagendijk E.L."/>
            <person name="Lapidus A."/>
            <person name="Levasseur A."/>
            <person name="Lindquist E."/>
            <person name="Lipzen A."/>
            <person name="Logrieco A.F."/>
            <person name="MacCabe A."/>
            <person name="Maekelae M.R."/>
            <person name="Malavazi I."/>
            <person name="Melin P."/>
            <person name="Meyer V."/>
            <person name="Mielnichuk N."/>
            <person name="Miskei M."/>
            <person name="Molnar A.P."/>
            <person name="Mule G."/>
            <person name="Ngan C.Y."/>
            <person name="Orejas M."/>
            <person name="Orosz E."/>
            <person name="Ouedraogo J.P."/>
            <person name="Overkamp K.M."/>
            <person name="Park H.-S."/>
            <person name="Perrone G."/>
            <person name="Piumi F."/>
            <person name="Punt P.J."/>
            <person name="Ram A.F."/>
            <person name="Ramon A."/>
            <person name="Rauscher S."/>
            <person name="Record E."/>
            <person name="Riano-Pachon D.M."/>
            <person name="Robert V."/>
            <person name="Roehrig J."/>
            <person name="Ruller R."/>
            <person name="Salamov A."/>
            <person name="Salih N.S."/>
            <person name="Samson R.A."/>
            <person name="Sandor E."/>
            <person name="Sanguinetti M."/>
            <person name="Schuetze T."/>
            <person name="Sepcic K."/>
            <person name="Shelest E."/>
            <person name="Sherlock G."/>
            <person name="Sophianopoulou V."/>
            <person name="Squina F.M."/>
            <person name="Sun H."/>
            <person name="Susca A."/>
            <person name="Todd R.B."/>
            <person name="Tsang A."/>
            <person name="Unkles S.E."/>
            <person name="van de Wiele N."/>
            <person name="van Rossen-Uffink D."/>
            <person name="Oliveira J.V."/>
            <person name="Vesth T.C."/>
            <person name="Visser J."/>
            <person name="Yu J.-H."/>
            <person name="Zhou M."/>
            <person name="Andersen M.R."/>
            <person name="Archer D.B."/>
            <person name="Baker S.E."/>
            <person name="Benoit I."/>
            <person name="Brakhage A.A."/>
            <person name="Braus G.H."/>
            <person name="Fischer R."/>
            <person name="Frisvad J.C."/>
            <person name="Goldman G.H."/>
            <person name="Houbraken J."/>
            <person name="Oakley B."/>
            <person name="Pocsi I."/>
            <person name="Scazzocchio C."/>
            <person name="Seiboth B."/>
            <person name="vanKuyk P.A."/>
            <person name="Wortman J."/>
            <person name="Dyer P.S."/>
            <person name="Grigoriev I.V."/>
        </authorList>
    </citation>
    <scope>NUCLEOTIDE SEQUENCE [LARGE SCALE GENOMIC DNA]</scope>
    <source>
        <strain evidence="3">CBS 593.65</strain>
    </source>
</reference>
<gene>
    <name evidence="2" type="ORF">ASPSYDRAFT_50039</name>
</gene>
<dbReference type="GeneID" id="63764062"/>
<feature type="region of interest" description="Disordered" evidence="1">
    <location>
        <begin position="1"/>
        <end position="36"/>
    </location>
</feature>
<name>A0A1L9T431_9EURO</name>
<protein>
    <submittedName>
        <fullName evidence="2">Uncharacterized protein</fullName>
    </submittedName>
</protein>
<sequence length="83" mass="9439">MRSRRHSRLLGSFTRRSTTNRRKSTRSTEPAGDGFSAGSYRVRRYGLILPVRHLLRFRFSFDVVVHATPSGAVSYNSRVLTPA</sequence>
<dbReference type="RefSeq" id="XP_040697859.1">
    <property type="nucleotide sequence ID" value="XM_040847989.1"/>
</dbReference>
<dbReference type="EMBL" id="KV878595">
    <property type="protein sequence ID" value="OJJ54053.1"/>
    <property type="molecule type" value="Genomic_DNA"/>
</dbReference>
<dbReference type="Proteomes" id="UP000184356">
    <property type="component" value="Unassembled WGS sequence"/>
</dbReference>
<evidence type="ECO:0000256" key="1">
    <source>
        <dbReference type="SAM" id="MobiDB-lite"/>
    </source>
</evidence>
<organism evidence="2 3">
    <name type="scientific">Aspergillus sydowii CBS 593.65</name>
    <dbReference type="NCBI Taxonomy" id="1036612"/>
    <lineage>
        <taxon>Eukaryota</taxon>
        <taxon>Fungi</taxon>
        <taxon>Dikarya</taxon>
        <taxon>Ascomycota</taxon>
        <taxon>Pezizomycotina</taxon>
        <taxon>Eurotiomycetes</taxon>
        <taxon>Eurotiomycetidae</taxon>
        <taxon>Eurotiales</taxon>
        <taxon>Aspergillaceae</taxon>
        <taxon>Aspergillus</taxon>
        <taxon>Aspergillus subgen. Nidulantes</taxon>
    </lineage>
</organism>
<dbReference type="VEuPathDB" id="FungiDB:ASPSYDRAFT_50039"/>
<keyword evidence="3" id="KW-1185">Reference proteome</keyword>
<evidence type="ECO:0000313" key="2">
    <source>
        <dbReference type="EMBL" id="OJJ54053.1"/>
    </source>
</evidence>
<dbReference type="AlphaFoldDB" id="A0A1L9T431"/>